<dbReference type="InterPro" id="IPR042268">
    <property type="entry name" value="BamC_C"/>
</dbReference>
<name>A0ABU2ZQH1_9ALTE</name>
<sequence length="370" mass="41660">MKNVILYGSLSCLLVLAGCSSPSQREKVSGSYDYLKTKQLTDGFEVPTDLQQPLRSNQYDLPILESANEDAEALVGQNMRISSPRLILPLVSGSNVIEGSEDAVVTFDKINDREALDKTIWDKVLGYLEKNNIGVENFDRENNVLTTDWVVSRTEIPADSWYDFTSEFIEESRKFTLSLELAPHGRIASLSNEIVAYIDQDGNSALNSLDAISERSDEVEFLNYIIAEYDFGIRLARSERIAKIRDGFSTELGFNADGDSAYIINAGYNNAWPRLLLVLRKMGFDVIDLDQSSGLLFVAYNGNDDGWFSGLFSDEELPLEKDNYRILVQRSGERTSVTFKDDENISFDIQLVTDLFPIFQEYMASDNLDI</sequence>
<dbReference type="InterPro" id="IPR010653">
    <property type="entry name" value="NlpB/DapX"/>
</dbReference>
<organism evidence="1 2">
    <name type="scientific">Glaciecola petra</name>
    <dbReference type="NCBI Taxonomy" id="3075602"/>
    <lineage>
        <taxon>Bacteria</taxon>
        <taxon>Pseudomonadati</taxon>
        <taxon>Pseudomonadota</taxon>
        <taxon>Gammaproteobacteria</taxon>
        <taxon>Alteromonadales</taxon>
        <taxon>Alteromonadaceae</taxon>
        <taxon>Glaciecola</taxon>
    </lineage>
</organism>
<gene>
    <name evidence="1" type="primary">bamC</name>
    <name evidence="1" type="ORF">RM552_05520</name>
</gene>
<keyword evidence="2" id="KW-1185">Reference proteome</keyword>
<comment type="caution">
    <text evidence="1">The sequence shown here is derived from an EMBL/GenBank/DDBJ whole genome shotgun (WGS) entry which is preliminary data.</text>
</comment>
<dbReference type="PROSITE" id="PS51257">
    <property type="entry name" value="PROKAR_LIPOPROTEIN"/>
    <property type="match status" value="1"/>
</dbReference>
<dbReference type="Proteomes" id="UP001253545">
    <property type="component" value="Unassembled WGS sequence"/>
</dbReference>
<evidence type="ECO:0000313" key="2">
    <source>
        <dbReference type="Proteomes" id="UP001253545"/>
    </source>
</evidence>
<proteinExistence type="predicted"/>
<reference evidence="1 2" key="1">
    <citation type="submission" date="2023-09" db="EMBL/GenBank/DDBJ databases">
        <authorList>
            <person name="Rey-Velasco X."/>
        </authorList>
    </citation>
    <scope>NUCLEOTIDE SEQUENCE [LARGE SCALE GENOMIC DNA]</scope>
    <source>
        <strain evidence="1 2">P117</strain>
    </source>
</reference>
<evidence type="ECO:0000313" key="1">
    <source>
        <dbReference type="EMBL" id="MDT0594293.1"/>
    </source>
</evidence>
<dbReference type="EMBL" id="JAVRHX010000001">
    <property type="protein sequence ID" value="MDT0594293.1"/>
    <property type="molecule type" value="Genomic_DNA"/>
</dbReference>
<dbReference type="Pfam" id="PF06804">
    <property type="entry name" value="Lipoprotein_18"/>
    <property type="match status" value="1"/>
</dbReference>
<accession>A0ABU2ZQH1</accession>
<dbReference type="Gene3D" id="3.30.310.170">
    <property type="entry name" value="Outer membrane protein assembly factor BamC"/>
    <property type="match status" value="1"/>
</dbReference>
<dbReference type="Gene3D" id="3.30.530.50">
    <property type="match status" value="1"/>
</dbReference>
<dbReference type="RefSeq" id="WP_311367771.1">
    <property type="nucleotide sequence ID" value="NZ_JAVRHX010000001.1"/>
</dbReference>
<protein>
    <submittedName>
        <fullName evidence="1">Outer membrane protein assembly factor BamC</fullName>
    </submittedName>
</protein>